<keyword evidence="1" id="KW-0812">Transmembrane</keyword>
<name>A0A6J5T9J8_9CAUD</name>
<reference evidence="2" key="1">
    <citation type="submission" date="2020-05" db="EMBL/GenBank/DDBJ databases">
        <authorList>
            <person name="Chiriac C."/>
            <person name="Salcher M."/>
            <person name="Ghai R."/>
            <person name="Kavagutti S V."/>
        </authorList>
    </citation>
    <scope>NUCLEOTIDE SEQUENCE</scope>
</reference>
<proteinExistence type="predicted"/>
<evidence type="ECO:0000313" key="2">
    <source>
        <dbReference type="EMBL" id="CAB4241566.1"/>
    </source>
</evidence>
<dbReference type="EMBL" id="LR797824">
    <property type="protein sequence ID" value="CAB4241566.1"/>
    <property type="molecule type" value="Genomic_DNA"/>
</dbReference>
<sequence length="68" mass="7931">MKPLKKYTEEDWYLVAAAICMIVMFPLLFYISPKHGVKVYDCSISEISPDYPVSVKEECRKARTEKIK</sequence>
<accession>A0A6J5T9J8</accession>
<feature type="transmembrane region" description="Helical" evidence="1">
    <location>
        <begin position="12"/>
        <end position="31"/>
    </location>
</feature>
<keyword evidence="1" id="KW-1133">Transmembrane helix</keyword>
<evidence type="ECO:0000256" key="1">
    <source>
        <dbReference type="SAM" id="Phobius"/>
    </source>
</evidence>
<protein>
    <submittedName>
        <fullName evidence="2">Uncharacterized protein</fullName>
    </submittedName>
</protein>
<keyword evidence="1" id="KW-0472">Membrane</keyword>
<organism evidence="2">
    <name type="scientific">uncultured Caudovirales phage</name>
    <dbReference type="NCBI Taxonomy" id="2100421"/>
    <lineage>
        <taxon>Viruses</taxon>
        <taxon>Duplodnaviria</taxon>
        <taxon>Heunggongvirae</taxon>
        <taxon>Uroviricota</taxon>
        <taxon>Caudoviricetes</taxon>
        <taxon>Peduoviridae</taxon>
        <taxon>Maltschvirus</taxon>
        <taxon>Maltschvirus maltsch</taxon>
    </lineage>
</organism>
<gene>
    <name evidence="2" type="ORF">UFOVP71_104</name>
</gene>